<gene>
    <name evidence="1" type="primary">splG</name>
    <name evidence="1" type="ORF">WY13_00553</name>
</gene>
<protein>
    <submittedName>
        <fullName evidence="1">Spore photoproduct lyase</fullName>
        <ecNumber evidence="1">4.1.99.14</ecNumber>
    </submittedName>
</protein>
<comment type="caution">
    <text evidence="1">The sequence shown here is derived from an EMBL/GenBank/DDBJ whole genome shotgun (WGS) entry which is preliminary data.</text>
</comment>
<name>A0A166S3M8_9CLOT</name>
<dbReference type="SUPFAM" id="SSF102114">
    <property type="entry name" value="Radical SAM enzymes"/>
    <property type="match status" value="1"/>
</dbReference>
<dbReference type="GO" id="GO:1904047">
    <property type="term" value="F:S-adenosyl-L-methionine binding"/>
    <property type="evidence" value="ECO:0007669"/>
    <property type="project" value="TreeGrafter"/>
</dbReference>
<accession>A0A166S3M8</accession>
<dbReference type="Gene3D" id="3.40.50.12110">
    <property type="match status" value="1"/>
</dbReference>
<dbReference type="InterPro" id="IPR058240">
    <property type="entry name" value="rSAM_sf"/>
</dbReference>
<dbReference type="PATRIC" id="fig|1538.10.peg.1049"/>
<dbReference type="PANTHER" id="PTHR37822">
    <property type="entry name" value="SPORE PHOTOPRODUCT LYASE-RELATED"/>
    <property type="match status" value="1"/>
</dbReference>
<evidence type="ECO:0000313" key="2">
    <source>
        <dbReference type="Proteomes" id="UP000077407"/>
    </source>
</evidence>
<keyword evidence="1" id="KW-0456">Lyase</keyword>
<dbReference type="OrthoDB" id="9783671at2"/>
<dbReference type="RefSeq" id="WP_063554168.1">
    <property type="nucleotide sequence ID" value="NZ_LITT01000005.1"/>
</dbReference>
<dbReference type="GO" id="GO:0051539">
    <property type="term" value="F:4 iron, 4 sulfur cluster binding"/>
    <property type="evidence" value="ECO:0007669"/>
    <property type="project" value="TreeGrafter"/>
</dbReference>
<dbReference type="Gene3D" id="3.80.30.30">
    <property type="match status" value="1"/>
</dbReference>
<dbReference type="GO" id="GO:0003913">
    <property type="term" value="F:DNA photolyase activity"/>
    <property type="evidence" value="ECO:0007669"/>
    <property type="project" value="TreeGrafter"/>
</dbReference>
<dbReference type="InterPro" id="IPR049539">
    <property type="entry name" value="SPL"/>
</dbReference>
<dbReference type="EC" id="4.1.99.14" evidence="1"/>
<organism evidence="1 2">
    <name type="scientific">Clostridium ljungdahlii</name>
    <dbReference type="NCBI Taxonomy" id="1538"/>
    <lineage>
        <taxon>Bacteria</taxon>
        <taxon>Bacillati</taxon>
        <taxon>Bacillota</taxon>
        <taxon>Clostridia</taxon>
        <taxon>Eubacteriales</taxon>
        <taxon>Clostridiaceae</taxon>
        <taxon>Clostridium</taxon>
    </lineage>
</organism>
<dbReference type="Proteomes" id="UP000077407">
    <property type="component" value="Unassembled WGS sequence"/>
</dbReference>
<dbReference type="PANTHER" id="PTHR37822:SF2">
    <property type="entry name" value="SPORE PHOTOPRODUCT LYASE"/>
    <property type="match status" value="1"/>
</dbReference>
<dbReference type="GO" id="GO:0042601">
    <property type="term" value="C:endospore-forming forespore"/>
    <property type="evidence" value="ECO:0007669"/>
    <property type="project" value="TreeGrafter"/>
</dbReference>
<reference evidence="1 2" key="1">
    <citation type="journal article" date="2015" name="Biotechnol. Bioeng.">
        <title>Genome sequence and phenotypic characterization of Caulobacter segnis.</title>
        <authorList>
            <person name="Patel S."/>
            <person name="Fletcher B."/>
            <person name="Scott D.C."/>
            <person name="Ely B."/>
        </authorList>
    </citation>
    <scope>NUCLEOTIDE SEQUENCE [LARGE SCALE GENOMIC DNA]</scope>
    <source>
        <strain evidence="1 2">ERI-2</strain>
    </source>
</reference>
<dbReference type="Pfam" id="PF20903">
    <property type="entry name" value="SPL"/>
    <property type="match status" value="1"/>
</dbReference>
<dbReference type="EMBL" id="LITT01000005">
    <property type="protein sequence ID" value="OAA91588.1"/>
    <property type="molecule type" value="Genomic_DNA"/>
</dbReference>
<proteinExistence type="predicted"/>
<evidence type="ECO:0000313" key="1">
    <source>
        <dbReference type="EMBL" id="OAA91588.1"/>
    </source>
</evidence>
<dbReference type="AlphaFoldDB" id="A0A166S3M8"/>
<sequence length="337" mass="39671">MKNLYNSLNLCSFSHIYVENGVTENKNTKRILSKFKKSNVIKINHYKDVFCRHNQDFLVQKKSPKLILARNDGNLIYEGARVCDNFGNEHFYYTSSIMNCLYNCEYCYLQGVYSSANIVLFVNLEDVFKQVEYILKKHSVYLCISYDTDLMAFENITGFIRKWIQFAEKHNNLKIEVRTKSSNFKSIEDIVPKDNVILAWTLSPEEICRKYEMGAPNFKLRLNSIKSAIDRGWKVRVCFDPLLYVHNWEKYYKNCVEDTFRVIPEENIQDVSIGVFRIGKDYLKNMEKMNPQSLLLAYPFKTADGTCSYSEQHHKLLVNFVYDLVCKYVKKSKVFVQ</sequence>